<dbReference type="OMA" id="NEHYNEH"/>
<keyword evidence="5 6" id="KW-0472">Membrane</keyword>
<evidence type="ECO:0000313" key="9">
    <source>
        <dbReference type="Proteomes" id="UP000001460"/>
    </source>
</evidence>
<evidence type="ECO:0000256" key="4">
    <source>
        <dbReference type="ARBA" id="ARBA00022989"/>
    </source>
</evidence>
<dbReference type="AlphaFoldDB" id="B6AIF7"/>
<dbReference type="PROSITE" id="PS51382">
    <property type="entry name" value="SPX"/>
    <property type="match status" value="1"/>
</dbReference>
<dbReference type="PANTHER" id="PTHR46140">
    <property type="entry name" value="VACUOLAR TRANSPORTER CHAPERONE 1-RELATED"/>
    <property type="match status" value="1"/>
</dbReference>
<dbReference type="OrthoDB" id="2243669at2759"/>
<keyword evidence="4 6" id="KW-1133">Transmembrane helix</keyword>
<keyword evidence="9" id="KW-1185">Reference proteome</keyword>
<dbReference type="STRING" id="441375.B6AIF7"/>
<feature type="domain" description="SPX" evidence="7">
    <location>
        <begin position="1"/>
        <end position="191"/>
    </location>
</feature>
<organism evidence="8 9">
    <name type="scientific">Cryptosporidium muris (strain RN66)</name>
    <dbReference type="NCBI Taxonomy" id="441375"/>
    <lineage>
        <taxon>Eukaryota</taxon>
        <taxon>Sar</taxon>
        <taxon>Alveolata</taxon>
        <taxon>Apicomplexa</taxon>
        <taxon>Conoidasida</taxon>
        <taxon>Coccidia</taxon>
        <taxon>Eucoccidiorida</taxon>
        <taxon>Eimeriorina</taxon>
        <taxon>Cryptosporidiidae</taxon>
        <taxon>Cryptosporidium</taxon>
    </lineage>
</organism>
<evidence type="ECO:0000259" key="7">
    <source>
        <dbReference type="PROSITE" id="PS51382"/>
    </source>
</evidence>
<accession>B6AIF7</accession>
<reference evidence="8" key="1">
    <citation type="submission" date="2008-06" db="EMBL/GenBank/DDBJ databases">
        <authorList>
            <person name="Lorenzi H."/>
            <person name="Inman J."/>
            <person name="Miller J."/>
            <person name="Schobel S."/>
            <person name="Amedeo P."/>
            <person name="Caler E.V."/>
            <person name="da Silva J."/>
        </authorList>
    </citation>
    <scope>NUCLEOTIDE SEQUENCE [LARGE SCALE GENOMIC DNA]</scope>
    <source>
        <strain evidence="8">RN66</strain>
    </source>
</reference>
<dbReference type="RefSeq" id="XP_002142347.1">
    <property type="nucleotide sequence ID" value="XM_002142311.1"/>
</dbReference>
<dbReference type="InterPro" id="IPR003807">
    <property type="entry name" value="DUF202"/>
</dbReference>
<dbReference type="CDD" id="cd14447">
    <property type="entry name" value="SPX"/>
    <property type="match status" value="1"/>
</dbReference>
<dbReference type="GO" id="GO:0006799">
    <property type="term" value="P:polyphosphate biosynthetic process"/>
    <property type="evidence" value="ECO:0007669"/>
    <property type="project" value="UniProtKB-ARBA"/>
</dbReference>
<dbReference type="PANTHER" id="PTHR46140:SF1">
    <property type="entry name" value="VACUOLAR TRANSPORTER CHAPERONE COMPLEX SUBUNIT 4-RELATED"/>
    <property type="match status" value="1"/>
</dbReference>
<keyword evidence="2" id="KW-0926">Vacuole</keyword>
<evidence type="ECO:0000256" key="1">
    <source>
        <dbReference type="ARBA" id="ARBA00004128"/>
    </source>
</evidence>
<sequence length="1012" mass="114620">MKFSKRLQHYVNQQYAHHYLAYKDLKRAIKLITGSDTSSYTIKEVTSNFGNIRALAGSVYRPAESRFMDLLNHELDKINSFSNIIYNSIKDSLKQVLIYFTKLQKDDLSSVSSARDSEQSRIDSGVEVSKYFNKSKLLEDSIRSLIAQLEKANEDIIFLDSYQQLNYTGFRKITKKYDKINKSSSSAWYMARLAKEPFMNLNVDALLQDLSKCYVYLNELKTKNFNFPDDFVSHSSTSSVTSQLFQESLESSIINSNSTASVVGSYEFHAKHLIQAEDIMKVKVLAIKKVPLFSIGLLKVDDDSISQISSPASKTSHFTSSISLQTTTVSFVYFDNDEFEEYNSLRNSLKQNISISGESNINKDYIPPLVGSETPRGFKGNIFRLRWFGENDGNPDQWLYLDWVHPTEPCCGSVEWCDPELVCNIREGSIDKSNFKVPIQSYCSPRTFKFEQDTNPFCCATVSMQQKDIYHILSSCGLIEKESRNPILAIPFDVEFYIEQNSNRLTELQKYMIKSFVNTVKAKKLKPSCHLWFHRTTLASSDKTICIHIDTNWRLIPEMKNKICPKNPDCLSVTGSYISETIQSPSARDMTKIRNSELGISTIADTRLSILYNTYIVSPPTEALVSENMKMVPFGIMGISICLNSGSFRPHPRDFLKEVVGLASVSEVVGFTNFETCTALLYAHLINDLPHWFRFMAKETGGQLLSTPKREVDTKVRLSLDSSNLQINEKLNTTSNTKLQKFPKVDVLHTGASARLIHDQEAIAQREALAMTNELQLYSTPRHSQDTIGISVAPTLNKHLIQGQEQLSESLLGSRRWEVSQITVPEQQRISLHRFIGNIKNSVNNLVKYISVCLYRNNRPREISNSEDQIGKKGAISTTVRVEPKTFFANERTLLQWMNMSVLLGTMAVSLLTFGTPISHICGIILAPVAIFFIGYSYHVFIVRSAALEKKEPINYNDRLGPTLLVLSLVTSLSIILFLNIAIDTNGPVSHKTMESPSIEIKHHLEPYQLSM</sequence>
<dbReference type="EMBL" id="DS989736">
    <property type="protein sequence ID" value="EEA07998.1"/>
    <property type="molecule type" value="Genomic_DNA"/>
</dbReference>
<feature type="transmembrane region" description="Helical" evidence="6">
    <location>
        <begin position="963"/>
        <end position="983"/>
    </location>
</feature>
<dbReference type="Pfam" id="PF03105">
    <property type="entry name" value="SPX"/>
    <property type="match status" value="1"/>
</dbReference>
<keyword evidence="3 6" id="KW-0812">Transmembrane</keyword>
<evidence type="ECO:0000313" key="8">
    <source>
        <dbReference type="EMBL" id="EEA07998.1"/>
    </source>
</evidence>
<evidence type="ECO:0000256" key="6">
    <source>
        <dbReference type="SAM" id="Phobius"/>
    </source>
</evidence>
<dbReference type="InterPro" id="IPR042267">
    <property type="entry name" value="VTC_sf"/>
</dbReference>
<dbReference type="Pfam" id="PF02656">
    <property type="entry name" value="DUF202"/>
    <property type="match status" value="1"/>
</dbReference>
<comment type="subcellular location">
    <subcellularLocation>
        <location evidence="1">Vacuole membrane</location>
        <topology evidence="1">Multi-pass membrane protein</topology>
    </subcellularLocation>
</comment>
<dbReference type="Proteomes" id="UP000001460">
    <property type="component" value="Unassembled WGS sequence"/>
</dbReference>
<dbReference type="GeneID" id="6997539"/>
<evidence type="ECO:0000256" key="2">
    <source>
        <dbReference type="ARBA" id="ARBA00022554"/>
    </source>
</evidence>
<proteinExistence type="predicted"/>
<dbReference type="VEuPathDB" id="CryptoDB:CMU_031390"/>
<feature type="transmembrane region" description="Helical" evidence="6">
    <location>
        <begin position="921"/>
        <end position="943"/>
    </location>
</feature>
<dbReference type="eggNOG" id="KOG4580">
    <property type="taxonomic scope" value="Eukaryota"/>
</dbReference>
<evidence type="ECO:0000256" key="5">
    <source>
        <dbReference type="ARBA" id="ARBA00023136"/>
    </source>
</evidence>
<dbReference type="InterPro" id="IPR004331">
    <property type="entry name" value="SPX_dom"/>
</dbReference>
<protein>
    <submittedName>
        <fullName evidence="8">SPX domain-containing protein</fullName>
    </submittedName>
</protein>
<evidence type="ECO:0000256" key="3">
    <source>
        <dbReference type="ARBA" id="ARBA00022692"/>
    </source>
</evidence>
<dbReference type="GO" id="GO:0005774">
    <property type="term" value="C:vacuolar membrane"/>
    <property type="evidence" value="ECO:0007669"/>
    <property type="project" value="UniProtKB-SubCell"/>
</dbReference>
<name>B6AIF7_CRYMR</name>
<dbReference type="InterPro" id="IPR051572">
    <property type="entry name" value="VTC_Complex_Subunit"/>
</dbReference>
<dbReference type="Gene3D" id="3.20.100.30">
    <property type="entry name" value="VTC, catalytic tunnel domain"/>
    <property type="match status" value="1"/>
</dbReference>
<gene>
    <name evidence="8" type="ORF">CMU_031390</name>
</gene>